<evidence type="ECO:0000313" key="2">
    <source>
        <dbReference type="Proteomes" id="UP001430919"/>
    </source>
</evidence>
<proteinExistence type="predicted"/>
<protein>
    <submittedName>
        <fullName evidence="1">Uncharacterized protein</fullName>
    </submittedName>
</protein>
<organism evidence="1 2">
    <name type="scientific">Flavobacterium pisciphilum</name>
    <dbReference type="NCBI Taxonomy" id="2893755"/>
    <lineage>
        <taxon>Bacteria</taxon>
        <taxon>Pseudomonadati</taxon>
        <taxon>Bacteroidota</taxon>
        <taxon>Flavobacteriia</taxon>
        <taxon>Flavobacteriales</taxon>
        <taxon>Flavobacteriaceae</taxon>
        <taxon>Flavobacterium</taxon>
    </lineage>
</organism>
<reference evidence="1" key="1">
    <citation type="submission" date="2021-11" db="EMBL/GenBank/DDBJ databases">
        <title>Description of novel Flavobacterium species.</title>
        <authorList>
            <person name="Saticioglu I.B."/>
            <person name="Ay H."/>
            <person name="Altun S."/>
            <person name="Duman M."/>
        </authorList>
    </citation>
    <scope>NUCLEOTIDE SEQUENCE</scope>
    <source>
        <strain evidence="1">F-65</strain>
    </source>
</reference>
<dbReference type="EMBL" id="JAJJMO010000001">
    <property type="protein sequence ID" value="MCC9072471.1"/>
    <property type="molecule type" value="Genomic_DNA"/>
</dbReference>
<sequence>MKVDLRLSHEAITIITATLQPIYNSKAHTRREKSTLSIALDVVTILESKFSKLKLKTDLLNTKTKVKISFK</sequence>
<name>A0ABS8MUQ5_9FLAO</name>
<keyword evidence="2" id="KW-1185">Reference proteome</keyword>
<dbReference type="Proteomes" id="UP001430919">
    <property type="component" value="Unassembled WGS sequence"/>
</dbReference>
<accession>A0ABS8MUQ5</accession>
<evidence type="ECO:0000313" key="1">
    <source>
        <dbReference type="EMBL" id="MCC9072471.1"/>
    </source>
</evidence>
<comment type="caution">
    <text evidence="1">The sequence shown here is derived from an EMBL/GenBank/DDBJ whole genome shotgun (WGS) entry which is preliminary data.</text>
</comment>
<dbReference type="RefSeq" id="WP_229989306.1">
    <property type="nucleotide sequence ID" value="NZ_JAJJMO010000001.1"/>
</dbReference>
<gene>
    <name evidence="1" type="ORF">LNQ49_12845</name>
</gene>